<organism evidence="1 2">
    <name type="scientific">Cytobacillus gottheilii</name>
    <dbReference type="NCBI Taxonomy" id="859144"/>
    <lineage>
        <taxon>Bacteria</taxon>
        <taxon>Bacillati</taxon>
        <taxon>Bacillota</taxon>
        <taxon>Bacilli</taxon>
        <taxon>Bacillales</taxon>
        <taxon>Bacillaceae</taxon>
        <taxon>Cytobacillus</taxon>
    </lineage>
</organism>
<dbReference type="EMBL" id="CP071709">
    <property type="protein sequence ID" value="QVY62589.1"/>
    <property type="molecule type" value="Genomic_DNA"/>
</dbReference>
<accession>A0ABX8FF17</accession>
<protein>
    <submittedName>
        <fullName evidence="1">DUF1871 family protein</fullName>
    </submittedName>
</protein>
<dbReference type="Gene3D" id="1.10.340.20">
    <property type="entry name" value="Apc36109-like domain"/>
    <property type="match status" value="1"/>
</dbReference>
<keyword evidence="2" id="KW-1185">Reference proteome</keyword>
<gene>
    <name evidence="1" type="ORF">J1899_05870</name>
</gene>
<dbReference type="Proteomes" id="UP000679247">
    <property type="component" value="Chromosome"/>
</dbReference>
<name>A0ABX8FF17_9BACI</name>
<dbReference type="InterPro" id="IPR023162">
    <property type="entry name" value="Apc36109-like_dom_sf"/>
</dbReference>
<proteinExistence type="predicted"/>
<reference evidence="1 2" key="1">
    <citation type="submission" date="2021-03" db="EMBL/GenBank/DDBJ databases">
        <title>The first data on the complete genome of the tetrodotoxin-producing bacterium.</title>
        <authorList>
            <person name="Melnikova D.I."/>
            <person name="Nijland R."/>
            <person name="Magarlamov T.Y."/>
        </authorList>
    </citation>
    <scope>NUCLEOTIDE SEQUENCE [LARGE SCALE GENOMIC DNA]</scope>
    <source>
        <strain evidence="1 2">1839</strain>
    </source>
</reference>
<dbReference type="InterPro" id="IPR015053">
    <property type="entry name" value="DUF1871"/>
</dbReference>
<dbReference type="SUPFAM" id="SSF116922">
    <property type="entry name" value="YugE-like"/>
    <property type="match status" value="1"/>
</dbReference>
<sequence length="87" mass="9914">MSKEKYNTLFKLVKKTINEWDPIGVLPDAPDDEYEFEVAQIVTLLNKADTEEALSEGLAEIFNKALGCHYTVEECLPIARKIRILTE</sequence>
<evidence type="ECO:0000313" key="1">
    <source>
        <dbReference type="EMBL" id="QVY62589.1"/>
    </source>
</evidence>
<evidence type="ECO:0000313" key="2">
    <source>
        <dbReference type="Proteomes" id="UP000679247"/>
    </source>
</evidence>
<dbReference type="Pfam" id="PF08958">
    <property type="entry name" value="DUF1871"/>
    <property type="match status" value="1"/>
</dbReference>
<dbReference type="RefSeq" id="WP_214478031.1">
    <property type="nucleotide sequence ID" value="NZ_CANKUS010000005.1"/>
</dbReference>